<name>A0A8H3YE45_9TREE</name>
<dbReference type="InterPro" id="IPR051859">
    <property type="entry name" value="DCAF"/>
</dbReference>
<feature type="compositionally biased region" description="Basic and acidic residues" evidence="2">
    <location>
        <begin position="350"/>
        <end position="363"/>
    </location>
</feature>
<dbReference type="PANTHER" id="PTHR19847">
    <property type="entry name" value="DDB1- AND CUL4-ASSOCIATED FACTOR 11"/>
    <property type="match status" value="1"/>
</dbReference>
<organism evidence="3 4">
    <name type="scientific">Naganishia liquefaciens</name>
    <dbReference type="NCBI Taxonomy" id="104408"/>
    <lineage>
        <taxon>Eukaryota</taxon>
        <taxon>Fungi</taxon>
        <taxon>Dikarya</taxon>
        <taxon>Basidiomycota</taxon>
        <taxon>Agaricomycotina</taxon>
        <taxon>Tremellomycetes</taxon>
        <taxon>Filobasidiales</taxon>
        <taxon>Filobasidiaceae</taxon>
        <taxon>Naganishia</taxon>
    </lineage>
</organism>
<feature type="repeat" description="WD" evidence="1">
    <location>
        <begin position="542"/>
        <end position="583"/>
    </location>
</feature>
<dbReference type="PROSITE" id="PS50082">
    <property type="entry name" value="WD_REPEATS_2"/>
    <property type="match status" value="2"/>
</dbReference>
<feature type="region of interest" description="Disordered" evidence="2">
    <location>
        <begin position="1"/>
        <end position="50"/>
    </location>
</feature>
<keyword evidence="4" id="KW-1185">Reference proteome</keyword>
<dbReference type="GO" id="GO:0043161">
    <property type="term" value="P:proteasome-mediated ubiquitin-dependent protein catabolic process"/>
    <property type="evidence" value="ECO:0007669"/>
    <property type="project" value="TreeGrafter"/>
</dbReference>
<feature type="compositionally biased region" description="Acidic residues" evidence="2">
    <location>
        <begin position="119"/>
        <end position="146"/>
    </location>
</feature>
<dbReference type="Gene3D" id="2.130.10.10">
    <property type="entry name" value="YVTN repeat-like/Quinoprotein amine dehydrogenase"/>
    <property type="match status" value="1"/>
</dbReference>
<dbReference type="PROSITE" id="PS50294">
    <property type="entry name" value="WD_REPEATS_REGION"/>
    <property type="match status" value="2"/>
</dbReference>
<feature type="region of interest" description="Disordered" evidence="2">
    <location>
        <begin position="678"/>
        <end position="705"/>
    </location>
</feature>
<evidence type="ECO:0008006" key="5">
    <source>
        <dbReference type="Google" id="ProtNLM"/>
    </source>
</evidence>
<dbReference type="InterPro" id="IPR015943">
    <property type="entry name" value="WD40/YVTN_repeat-like_dom_sf"/>
</dbReference>
<dbReference type="InterPro" id="IPR036322">
    <property type="entry name" value="WD40_repeat_dom_sf"/>
</dbReference>
<feature type="compositionally biased region" description="Acidic residues" evidence="2">
    <location>
        <begin position="371"/>
        <end position="380"/>
    </location>
</feature>
<evidence type="ECO:0000256" key="1">
    <source>
        <dbReference type="PROSITE-ProRule" id="PRU00221"/>
    </source>
</evidence>
<dbReference type="GO" id="GO:0080008">
    <property type="term" value="C:Cul4-RING E3 ubiquitin ligase complex"/>
    <property type="evidence" value="ECO:0007669"/>
    <property type="project" value="TreeGrafter"/>
</dbReference>
<dbReference type="AlphaFoldDB" id="A0A8H3YE45"/>
<gene>
    <name evidence="3" type="ORF">NliqN6_2285</name>
</gene>
<feature type="region of interest" description="Disordered" evidence="2">
    <location>
        <begin position="213"/>
        <end position="248"/>
    </location>
</feature>
<evidence type="ECO:0000313" key="3">
    <source>
        <dbReference type="EMBL" id="GHJ85883.1"/>
    </source>
</evidence>
<proteinExistence type="predicted"/>
<dbReference type="SMART" id="SM00320">
    <property type="entry name" value="WD40"/>
    <property type="match status" value="4"/>
</dbReference>
<reference evidence="3" key="1">
    <citation type="submission" date="2020-07" db="EMBL/GenBank/DDBJ databases">
        <title>Draft Genome Sequence of a Deep-Sea Yeast, Naganishia (Cryptococcus) liquefaciens strain N6.</title>
        <authorList>
            <person name="Han Y.W."/>
            <person name="Kajitani R."/>
            <person name="Morimoto H."/>
            <person name="Parhat M."/>
            <person name="Tsubouchi H."/>
            <person name="Bakenova O."/>
            <person name="Ogata M."/>
            <person name="Argunhan B."/>
            <person name="Aoki R."/>
            <person name="Kajiwara S."/>
            <person name="Itoh T."/>
            <person name="Iwasaki H."/>
        </authorList>
    </citation>
    <scope>NUCLEOTIDE SEQUENCE</scope>
    <source>
        <strain evidence="3">N6</strain>
    </source>
</reference>
<sequence>MQDSEWTDDDDLVQGEFDPFEDEPDAQETEDDDDNDNDDDEVLDASQIQDFSDLIAAEREAAREETASQTDDARIQALLMQYLQPPDRPGGPARLLIPATALRELVQAGVLDRGILSVGDEEDDDDDDDDFDDADEDDRDDDDDDDYHPFGYRPRGNQIAPNGRLKGWDWFPLNRDGTEPGRSLARSGAFGKARWPGVAQRVRVRVAEVVAATPTSPSTSPMTSPKIGRRMSTSPRASFKGRRNSAGSVKSLITGEEERVRGVKRCVGGRGAWSNGMVGFGRDWARGVWGRSGFQEWNRECLPNTNGTIVAKYEAPPYIGQHSHDYSFFYTANQAFQLHLYSTQHAPRKRPAEPVRPRAEPPRRRPRGLVVDDDDDEDGQESSLHKIKTVQGVYGQWTVTDADLSRDNEWMVYSSITPHVHLLKTAEHEHEHTMLDFAASAGGGAAARRGMWGGGANFGIWSLRFSADQRELVAGASSGQIMVYDIEARQRILNVYGHDDDVNGVCFADESSTNVLVSASDDGYLKVWDRRSLASNVPSGVLCGHTEGITFCAPKGDGRYVLSNGKDQAMRLWDLRQMRSQSDISHDESASVRYGLRNFDYRGGTYAKPRFEAHPKDCSVMTYRGHHVLKTLIRCNFSPIESTGGQYLYTGGSNGIIYIYALDGRVVQVLDRTKAQPLRAPDGTYNDPSAPGPTPEFNPDPHGNDSCTVRDVSWNGLEPSMISTAWDRDRRGGDLAVHQWKGLGKGGLNRLEDWVEMNETTE</sequence>
<dbReference type="EMBL" id="BLZA01000016">
    <property type="protein sequence ID" value="GHJ85883.1"/>
    <property type="molecule type" value="Genomic_DNA"/>
</dbReference>
<dbReference type="PANTHER" id="PTHR19847:SF7">
    <property type="entry name" value="DDB1- AND CUL4-ASSOCIATED FACTOR 11"/>
    <property type="match status" value="1"/>
</dbReference>
<evidence type="ECO:0000313" key="4">
    <source>
        <dbReference type="Proteomes" id="UP000620104"/>
    </source>
</evidence>
<feature type="compositionally biased region" description="Acidic residues" evidence="2">
    <location>
        <begin position="1"/>
        <end position="43"/>
    </location>
</feature>
<dbReference type="Proteomes" id="UP000620104">
    <property type="component" value="Unassembled WGS sequence"/>
</dbReference>
<dbReference type="Pfam" id="PF00400">
    <property type="entry name" value="WD40"/>
    <property type="match status" value="3"/>
</dbReference>
<dbReference type="InterPro" id="IPR001680">
    <property type="entry name" value="WD40_rpt"/>
</dbReference>
<feature type="repeat" description="WD" evidence="1">
    <location>
        <begin position="495"/>
        <end position="529"/>
    </location>
</feature>
<feature type="region of interest" description="Disordered" evidence="2">
    <location>
        <begin position="116"/>
        <end position="164"/>
    </location>
</feature>
<evidence type="ECO:0000256" key="2">
    <source>
        <dbReference type="SAM" id="MobiDB-lite"/>
    </source>
</evidence>
<accession>A0A8H3YE45</accession>
<comment type="caution">
    <text evidence="3">The sequence shown here is derived from an EMBL/GenBank/DDBJ whole genome shotgun (WGS) entry which is preliminary data.</text>
</comment>
<dbReference type="OrthoDB" id="63070at2759"/>
<feature type="region of interest" description="Disordered" evidence="2">
    <location>
        <begin position="343"/>
        <end position="383"/>
    </location>
</feature>
<keyword evidence="1" id="KW-0853">WD repeat</keyword>
<protein>
    <recommendedName>
        <fullName evidence="5">WD40 repeat domain-containing protein</fullName>
    </recommendedName>
</protein>
<dbReference type="SUPFAM" id="SSF50978">
    <property type="entry name" value="WD40 repeat-like"/>
    <property type="match status" value="1"/>
</dbReference>
<feature type="compositionally biased region" description="Low complexity" evidence="2">
    <location>
        <begin position="213"/>
        <end position="225"/>
    </location>
</feature>